<keyword evidence="4" id="KW-1185">Reference proteome</keyword>
<evidence type="ECO:0000256" key="1">
    <source>
        <dbReference type="SAM" id="Coils"/>
    </source>
</evidence>
<feature type="coiled-coil region" evidence="1">
    <location>
        <begin position="128"/>
        <end position="183"/>
    </location>
</feature>
<protein>
    <submittedName>
        <fullName evidence="3">Uncharacterized protein</fullName>
    </submittedName>
</protein>
<reference evidence="3 4" key="1">
    <citation type="submission" date="2018-03" db="EMBL/GenBank/DDBJ databases">
        <title>Genomic Encyclopedia of Archaeal and Bacterial Type Strains, Phase II (KMG-II): from individual species to whole genera.</title>
        <authorList>
            <person name="Goeker M."/>
        </authorList>
    </citation>
    <scope>NUCLEOTIDE SEQUENCE [LARGE SCALE GENOMIC DNA]</scope>
    <source>
        <strain evidence="3 4">DSM 28354</strain>
    </source>
</reference>
<sequence length="318" mass="35680">MHITDTPTRSSKGIRPIAVGVLVGVASLLVYLFVGAQNETLELQQSLTTQVEQLAHTQTQLDSLSRVLDARIADVRRLGGNVGNLETVKARLEADKQRLTHDLRFSVRTYDQRIRQYGAFLASRNADLRLIREENSNLANRARALEEERELVLSENAGLRYDRDELSRAVATFSAQNDDLKRKVTLASAMRALDVQVRSLTESGRERQGGVYRASRTDRLKILFTLAANPLATKNTKDIYLRVLDPNGSVLSDDRIGGTLSYEGNAIGYSMRQPVAFDNNDQSVELVYRRDSPYRPGPYTVELYAEGFRIGQGEFMLK</sequence>
<evidence type="ECO:0000256" key="2">
    <source>
        <dbReference type="SAM" id="Phobius"/>
    </source>
</evidence>
<feature type="transmembrane region" description="Helical" evidence="2">
    <location>
        <begin position="17"/>
        <end position="36"/>
    </location>
</feature>
<dbReference type="OrthoDB" id="848185at2"/>
<keyword evidence="2" id="KW-0812">Transmembrane</keyword>
<dbReference type="EMBL" id="PVTE01000001">
    <property type="protein sequence ID" value="PRY47010.1"/>
    <property type="molecule type" value="Genomic_DNA"/>
</dbReference>
<evidence type="ECO:0000313" key="3">
    <source>
        <dbReference type="EMBL" id="PRY47010.1"/>
    </source>
</evidence>
<dbReference type="AlphaFoldDB" id="A0A2T0TMQ5"/>
<comment type="caution">
    <text evidence="3">The sequence shown here is derived from an EMBL/GenBank/DDBJ whole genome shotgun (WGS) entry which is preliminary data.</text>
</comment>
<proteinExistence type="predicted"/>
<keyword evidence="1" id="KW-0175">Coiled coil</keyword>
<dbReference type="Proteomes" id="UP000238375">
    <property type="component" value="Unassembled WGS sequence"/>
</dbReference>
<gene>
    <name evidence="3" type="ORF">CLV58_10174</name>
</gene>
<evidence type="ECO:0000313" key="4">
    <source>
        <dbReference type="Proteomes" id="UP000238375"/>
    </source>
</evidence>
<name>A0A2T0TMQ5_9BACT</name>
<keyword evidence="2" id="KW-1133">Transmembrane helix</keyword>
<dbReference type="RefSeq" id="WP_106135778.1">
    <property type="nucleotide sequence ID" value="NZ_PVTE01000001.1"/>
</dbReference>
<organism evidence="3 4">
    <name type="scientific">Spirosoma oryzae</name>
    <dbReference type="NCBI Taxonomy" id="1469603"/>
    <lineage>
        <taxon>Bacteria</taxon>
        <taxon>Pseudomonadati</taxon>
        <taxon>Bacteroidota</taxon>
        <taxon>Cytophagia</taxon>
        <taxon>Cytophagales</taxon>
        <taxon>Cytophagaceae</taxon>
        <taxon>Spirosoma</taxon>
    </lineage>
</organism>
<keyword evidence="2" id="KW-0472">Membrane</keyword>
<accession>A0A2T0TMQ5</accession>